<reference evidence="1 2" key="1">
    <citation type="submission" date="2021-01" db="EMBL/GenBank/DDBJ databases">
        <title>Streptomyces acididurans sp. nov., isolated from a peat swamp forest soil.</title>
        <authorList>
            <person name="Chantavorakit T."/>
            <person name="Duangmal K."/>
        </authorList>
    </citation>
    <scope>NUCLEOTIDE SEQUENCE [LARGE SCALE GENOMIC DNA]</scope>
    <source>
        <strain evidence="1 2">KK5PA1</strain>
    </source>
</reference>
<protein>
    <submittedName>
        <fullName evidence="1">Uncharacterized protein</fullName>
    </submittedName>
</protein>
<dbReference type="RefSeq" id="WP_205356657.1">
    <property type="nucleotide sequence ID" value="NZ_JADKYB010000004.1"/>
</dbReference>
<dbReference type="Proteomes" id="UP000749040">
    <property type="component" value="Unassembled WGS sequence"/>
</dbReference>
<gene>
    <name evidence="1" type="ORF">ITX44_09730</name>
</gene>
<comment type="caution">
    <text evidence="1">The sequence shown here is derived from an EMBL/GenBank/DDBJ whole genome shotgun (WGS) entry which is preliminary data.</text>
</comment>
<accession>A0ABS2TNA1</accession>
<name>A0ABS2TNA1_9ACTN</name>
<proteinExistence type="predicted"/>
<evidence type="ECO:0000313" key="1">
    <source>
        <dbReference type="EMBL" id="MBM9504812.1"/>
    </source>
</evidence>
<organism evidence="1 2">
    <name type="scientific">Actinacidiphila acididurans</name>
    <dbReference type="NCBI Taxonomy" id="2784346"/>
    <lineage>
        <taxon>Bacteria</taxon>
        <taxon>Bacillati</taxon>
        <taxon>Actinomycetota</taxon>
        <taxon>Actinomycetes</taxon>
        <taxon>Kitasatosporales</taxon>
        <taxon>Streptomycetaceae</taxon>
        <taxon>Actinacidiphila</taxon>
    </lineage>
</organism>
<keyword evidence="2" id="KW-1185">Reference proteome</keyword>
<dbReference type="EMBL" id="JADKYB010000004">
    <property type="protein sequence ID" value="MBM9504812.1"/>
    <property type="molecule type" value="Genomic_DNA"/>
</dbReference>
<sequence>MAASGPPGAPHELIETLKGLLPPGRISGEPAPDMPGYRTAEITYTDSRGTSGIRLWLRRLTPGIPRDQQARGQCLPIEDRPYDVCRTTTLPGGSTLTTIQSRVRPTVNTGQRVWSAILDTKDGAELIIEEYGGGPEDRSPNNEAIPVVPIDQLASIATSPAWRRALGSIPTPAPETRHPVSPVAGPPANRMRSALLALLPKSGTLSDLNAGTSSAEVVYDDGHGKNEVAVTAQYNMGAMLHNDMTCAARHTTSCTAHQLPDGTEVLAYKTRSDSGTSVWTVDTLHPDGRRVSVTEANSYSPDGPITRPHPALPLPQLTSIALSPQWAPHP</sequence>
<evidence type="ECO:0000313" key="2">
    <source>
        <dbReference type="Proteomes" id="UP000749040"/>
    </source>
</evidence>